<proteinExistence type="predicted"/>
<dbReference type="InterPro" id="IPR001853">
    <property type="entry name" value="DSBA-like_thioredoxin_dom"/>
</dbReference>
<dbReference type="AlphaFoldDB" id="A0A4Q2UYN4"/>
<evidence type="ECO:0000313" key="3">
    <source>
        <dbReference type="Proteomes" id="UP000290407"/>
    </source>
</evidence>
<dbReference type="CDD" id="cd03024">
    <property type="entry name" value="DsbA_FrnE"/>
    <property type="match status" value="1"/>
</dbReference>
<accession>A0A4Q2UYN4</accession>
<keyword evidence="3" id="KW-1185">Reference proteome</keyword>
<protein>
    <submittedName>
        <fullName evidence="2">DsbA family oxidoreductase</fullName>
    </submittedName>
</protein>
<gene>
    <name evidence="2" type="ORF">EQG79_06485</name>
</gene>
<dbReference type="GO" id="GO:0016491">
    <property type="term" value="F:oxidoreductase activity"/>
    <property type="evidence" value="ECO:0007669"/>
    <property type="project" value="InterPro"/>
</dbReference>
<organism evidence="2 3">
    <name type="scientific">Spirosoma sordidisoli</name>
    <dbReference type="NCBI Taxonomy" id="2502893"/>
    <lineage>
        <taxon>Bacteria</taxon>
        <taxon>Pseudomonadati</taxon>
        <taxon>Bacteroidota</taxon>
        <taxon>Cytophagia</taxon>
        <taxon>Cytophagales</taxon>
        <taxon>Cytophagaceae</taxon>
        <taxon>Spirosoma</taxon>
    </lineage>
</organism>
<comment type="caution">
    <text evidence="2">The sequence shown here is derived from an EMBL/GenBank/DDBJ whole genome shotgun (WGS) entry which is preliminary data.</text>
</comment>
<feature type="domain" description="DSBA-like thioredoxin" evidence="1">
    <location>
        <begin position="2"/>
        <end position="205"/>
    </location>
</feature>
<dbReference type="SUPFAM" id="SSF52833">
    <property type="entry name" value="Thioredoxin-like"/>
    <property type="match status" value="1"/>
</dbReference>
<dbReference type="Pfam" id="PF01323">
    <property type="entry name" value="DSBA"/>
    <property type="match status" value="1"/>
</dbReference>
<dbReference type="PANTHER" id="PTHR13887">
    <property type="entry name" value="GLUTATHIONE S-TRANSFERASE KAPPA"/>
    <property type="match status" value="1"/>
</dbReference>
<dbReference type="PANTHER" id="PTHR13887:SF41">
    <property type="entry name" value="THIOREDOXIN SUPERFAMILY PROTEIN"/>
    <property type="match status" value="1"/>
</dbReference>
<sequence>MQVEIWSDVMCPFCYIGKRKFEAALDQFADRDSVEVVWKSFQLDPDQPTLPDKTIYEYLAERKGMSVAQARQMTAHVTDVASQVGLTFHFDQSVTANSFDAHRLLHLAKQHGRQNEAEERLFAAYFTEGRNIADRATLIELGQAIGLDPAEVRSVLESDQHTDAVRHDIYEARQFGVQGVPFFVFDRKYAVSGAQPSQTFLEAIKTSFGEWKQEAGASALAVAQGQTCTPDGDCQ</sequence>
<evidence type="ECO:0000313" key="2">
    <source>
        <dbReference type="EMBL" id="RYC72229.1"/>
    </source>
</evidence>
<dbReference type="Gene3D" id="3.40.30.10">
    <property type="entry name" value="Glutaredoxin"/>
    <property type="match status" value="1"/>
</dbReference>
<name>A0A4Q2UYN4_9BACT</name>
<dbReference type="InterPro" id="IPR036249">
    <property type="entry name" value="Thioredoxin-like_sf"/>
</dbReference>
<evidence type="ECO:0000259" key="1">
    <source>
        <dbReference type="Pfam" id="PF01323"/>
    </source>
</evidence>
<dbReference type="EMBL" id="SBLB01000001">
    <property type="protein sequence ID" value="RYC72229.1"/>
    <property type="molecule type" value="Genomic_DNA"/>
</dbReference>
<reference evidence="2 3" key="1">
    <citation type="submission" date="2019-01" db="EMBL/GenBank/DDBJ databases">
        <title>Spirosoma flava sp. nov., a propanil-degrading bacterium isolated from herbicide-contaminated soil.</title>
        <authorList>
            <person name="Zhang L."/>
            <person name="Jiang J.-D."/>
        </authorList>
    </citation>
    <scope>NUCLEOTIDE SEQUENCE [LARGE SCALE GENOMIC DNA]</scope>
    <source>
        <strain evidence="2 3">TY50</strain>
    </source>
</reference>
<dbReference type="Proteomes" id="UP000290407">
    <property type="component" value="Unassembled WGS sequence"/>
</dbReference>